<accession>A0ABU9MKM5</accession>
<name>A0ABU9MKM5_9GAMM</name>
<dbReference type="Proteomes" id="UP001468095">
    <property type="component" value="Unassembled WGS sequence"/>
</dbReference>
<evidence type="ECO:0000313" key="1">
    <source>
        <dbReference type="EMBL" id="MEL7696676.1"/>
    </source>
</evidence>
<gene>
    <name evidence="1" type="ORF">AABB92_13535</name>
</gene>
<keyword evidence="2" id="KW-1185">Reference proteome</keyword>
<comment type="caution">
    <text evidence="1">The sequence shown here is derived from an EMBL/GenBank/DDBJ whole genome shotgun (WGS) entry which is preliminary data.</text>
</comment>
<dbReference type="RefSeq" id="WP_238585881.1">
    <property type="nucleotide sequence ID" value="NZ_JBCGBG010000002.1"/>
</dbReference>
<protein>
    <submittedName>
        <fullName evidence="1">Uncharacterized protein</fullName>
    </submittedName>
</protein>
<proteinExistence type="predicted"/>
<sequence>MTNGYQKRQIDSQDKLNLTNFFATVNVTYRNKTREDNLYFSSDEKANFIIGEAAMNLIEASQEVNVELLIGELLSMSASEVDENRLEQLHQVRQWLMGFKTIGARNTEQAGWLSKPLNADKMSTDSADDIVFQG</sequence>
<evidence type="ECO:0000313" key="2">
    <source>
        <dbReference type="Proteomes" id="UP001468095"/>
    </source>
</evidence>
<reference evidence="1 2" key="1">
    <citation type="submission" date="2024-04" db="EMBL/GenBank/DDBJ databases">
        <authorList>
            <person name="Suleimanova A.D."/>
            <person name="Pudova D.S."/>
            <person name="Shagimardanova E.I."/>
            <person name="Sharipova M.R."/>
        </authorList>
    </citation>
    <scope>NUCLEOTIDE SEQUENCE [LARGE SCALE GENOMIC DNA]</scope>
    <source>
        <strain evidence="1 2">3.1</strain>
    </source>
</reference>
<organism evidence="1 2">
    <name type="scientific">Pantoea brenneri</name>
    <dbReference type="NCBI Taxonomy" id="472694"/>
    <lineage>
        <taxon>Bacteria</taxon>
        <taxon>Pseudomonadati</taxon>
        <taxon>Pseudomonadota</taxon>
        <taxon>Gammaproteobacteria</taxon>
        <taxon>Enterobacterales</taxon>
        <taxon>Erwiniaceae</taxon>
        <taxon>Pantoea</taxon>
    </lineage>
</organism>
<dbReference type="EMBL" id="JBCGBG010000002">
    <property type="protein sequence ID" value="MEL7696676.1"/>
    <property type="molecule type" value="Genomic_DNA"/>
</dbReference>